<dbReference type="SUPFAM" id="SSF50978">
    <property type="entry name" value="WD40 repeat-like"/>
    <property type="match status" value="1"/>
</dbReference>
<dbReference type="InterPro" id="IPR015943">
    <property type="entry name" value="WD40/YVTN_repeat-like_dom_sf"/>
</dbReference>
<dbReference type="PANTHER" id="PTHR44472">
    <property type="entry name" value="DDB1- AND CUL4-ASSOCIATED FACTOR 4-RELATED"/>
    <property type="match status" value="1"/>
</dbReference>
<organism evidence="5 6">
    <name type="scientific">Imshaugia aleurites</name>
    <dbReference type="NCBI Taxonomy" id="172621"/>
    <lineage>
        <taxon>Eukaryota</taxon>
        <taxon>Fungi</taxon>
        <taxon>Dikarya</taxon>
        <taxon>Ascomycota</taxon>
        <taxon>Pezizomycotina</taxon>
        <taxon>Lecanoromycetes</taxon>
        <taxon>OSLEUM clade</taxon>
        <taxon>Lecanoromycetidae</taxon>
        <taxon>Lecanorales</taxon>
        <taxon>Lecanorineae</taxon>
        <taxon>Parmeliaceae</taxon>
        <taxon>Imshaugia</taxon>
    </lineage>
</organism>
<dbReference type="AlphaFoldDB" id="A0A8H3FW54"/>
<protein>
    <submittedName>
        <fullName evidence="5">Uncharacterized protein</fullName>
    </submittedName>
</protein>
<dbReference type="EMBL" id="CAJPDT010000051">
    <property type="protein sequence ID" value="CAF9928828.1"/>
    <property type="molecule type" value="Genomic_DNA"/>
</dbReference>
<dbReference type="OrthoDB" id="128867at2759"/>
<dbReference type="InterPro" id="IPR052254">
    <property type="entry name" value="CUL4-DDB1_E3_ligase_receptor"/>
</dbReference>
<dbReference type="PROSITE" id="PS50082">
    <property type="entry name" value="WD_REPEATS_2"/>
    <property type="match status" value="1"/>
</dbReference>
<comment type="caution">
    <text evidence="5">The sequence shown here is derived from an EMBL/GenBank/DDBJ whole genome shotgun (WGS) entry which is preliminary data.</text>
</comment>
<dbReference type="PANTHER" id="PTHR44472:SF1">
    <property type="entry name" value="DDB1 AND CUL4 ASSOCIATED FACTOR 4"/>
    <property type="match status" value="1"/>
</dbReference>
<sequence length="477" mass="52228">MPPALPGFYYDAEKKKYFKIQPDHVASHESASKYSKAAVKKEAEEQRARKRRKMLEQRERKMRFIRSKLLENPLGGGWGVTRELGVVRVDSGTMVRAWAQGLQGKRIVDFRRPDEGSGAFVFDVAGGVLTFAETLRGEGDGASFVVRHVVAPAGDLGRGSWVELGAMSGCSIFDSQVTSMDISPSRVLMTTTMGGSHSACVHLTKLSEPAEWRAQHEAHMETPPHPRNIDPPPYTSDVSTIIRSQPNATFWASSPRPDPTVSDFALATTNGTVIVAESQSSWSFDRIQTFKHEASDAGPEVLAVDWLDANVLLNGCRDGTVRLWDARARGAEGTRSRVRHPSCVNHVRRLDAHRVVVAGLRRQMAAYDLRYIRTEDGRVDGVTRPHVGFPAYGNKELNGVRVGFDVCGDLVAAGTDEGGVQIFDGASGREVRVGRGRDVGRRVGGLARCLRFVEVEGGREGRGLLVAGVGGIERWAW</sequence>
<keyword evidence="2" id="KW-0677">Repeat</keyword>
<evidence type="ECO:0000256" key="1">
    <source>
        <dbReference type="ARBA" id="ARBA00022574"/>
    </source>
</evidence>
<evidence type="ECO:0000313" key="6">
    <source>
        <dbReference type="Proteomes" id="UP000664534"/>
    </source>
</evidence>
<name>A0A8H3FW54_9LECA</name>
<keyword evidence="6" id="KW-1185">Reference proteome</keyword>
<reference evidence="5" key="1">
    <citation type="submission" date="2021-03" db="EMBL/GenBank/DDBJ databases">
        <authorList>
            <person name="Tagirdzhanova G."/>
        </authorList>
    </citation>
    <scope>NUCLEOTIDE SEQUENCE</scope>
</reference>
<dbReference type="Gene3D" id="2.130.10.10">
    <property type="entry name" value="YVTN repeat-like/Quinoprotein amine dehydrogenase"/>
    <property type="match status" value="1"/>
</dbReference>
<accession>A0A8H3FW54</accession>
<feature type="repeat" description="WD" evidence="3">
    <location>
        <begin position="308"/>
        <end position="334"/>
    </location>
</feature>
<keyword evidence="1 3" id="KW-0853">WD repeat</keyword>
<evidence type="ECO:0000313" key="5">
    <source>
        <dbReference type="EMBL" id="CAF9928828.1"/>
    </source>
</evidence>
<proteinExistence type="predicted"/>
<dbReference type="SMART" id="SM00320">
    <property type="entry name" value="WD40"/>
    <property type="match status" value="1"/>
</dbReference>
<evidence type="ECO:0000256" key="4">
    <source>
        <dbReference type="SAM" id="MobiDB-lite"/>
    </source>
</evidence>
<dbReference type="GO" id="GO:0080008">
    <property type="term" value="C:Cul4-RING E3 ubiquitin ligase complex"/>
    <property type="evidence" value="ECO:0007669"/>
    <property type="project" value="TreeGrafter"/>
</dbReference>
<feature type="region of interest" description="Disordered" evidence="4">
    <location>
        <begin position="28"/>
        <end position="52"/>
    </location>
</feature>
<dbReference type="InterPro" id="IPR001680">
    <property type="entry name" value="WD40_rpt"/>
</dbReference>
<evidence type="ECO:0000256" key="3">
    <source>
        <dbReference type="PROSITE-ProRule" id="PRU00221"/>
    </source>
</evidence>
<evidence type="ECO:0000256" key="2">
    <source>
        <dbReference type="ARBA" id="ARBA00022737"/>
    </source>
</evidence>
<gene>
    <name evidence="5" type="ORF">IMSHALPRED_007750</name>
</gene>
<dbReference type="InterPro" id="IPR036322">
    <property type="entry name" value="WD40_repeat_dom_sf"/>
</dbReference>
<dbReference type="Proteomes" id="UP000664534">
    <property type="component" value="Unassembled WGS sequence"/>
</dbReference>